<evidence type="ECO:0000313" key="9">
    <source>
        <dbReference type="EMBL" id="KPC49082.1"/>
    </source>
</evidence>
<dbReference type="Proteomes" id="UP000037939">
    <property type="component" value="Unassembled WGS sequence"/>
</dbReference>
<dbReference type="Pfam" id="PF02518">
    <property type="entry name" value="HATPase_c"/>
    <property type="match status" value="2"/>
</dbReference>
<dbReference type="InterPro" id="IPR001610">
    <property type="entry name" value="PAC"/>
</dbReference>
<dbReference type="PRINTS" id="PR00344">
    <property type="entry name" value="BCTRLSENSOR"/>
</dbReference>
<dbReference type="CDD" id="cd00082">
    <property type="entry name" value="HisKA"/>
    <property type="match status" value="2"/>
</dbReference>
<dbReference type="SMART" id="SM00388">
    <property type="entry name" value="HisKA"/>
    <property type="match status" value="2"/>
</dbReference>
<dbReference type="InterPro" id="IPR003661">
    <property type="entry name" value="HisK_dim/P_dom"/>
</dbReference>
<dbReference type="Pfam" id="PF00512">
    <property type="entry name" value="HisKA"/>
    <property type="match status" value="2"/>
</dbReference>
<dbReference type="InterPro" id="IPR011006">
    <property type="entry name" value="CheY-like_superfamily"/>
</dbReference>
<dbReference type="Pfam" id="PF08447">
    <property type="entry name" value="PAS_3"/>
    <property type="match status" value="1"/>
</dbReference>
<keyword evidence="9" id="KW-0418">Kinase</keyword>
<dbReference type="InterPro" id="IPR001789">
    <property type="entry name" value="Sig_transdc_resp-reg_receiver"/>
</dbReference>
<dbReference type="CDD" id="cd00130">
    <property type="entry name" value="PAS"/>
    <property type="match status" value="1"/>
</dbReference>
<dbReference type="InterPro" id="IPR004358">
    <property type="entry name" value="Sig_transdc_His_kin-like_C"/>
</dbReference>
<evidence type="ECO:0000256" key="3">
    <source>
        <dbReference type="ARBA" id="ARBA00022553"/>
    </source>
</evidence>
<dbReference type="SUPFAM" id="SSF47384">
    <property type="entry name" value="Homodimeric domain of signal transducing histidine kinase"/>
    <property type="match status" value="2"/>
</dbReference>
<dbReference type="InterPro" id="IPR000014">
    <property type="entry name" value="PAS"/>
</dbReference>
<feature type="domain" description="Histidine kinase" evidence="5">
    <location>
        <begin position="358"/>
        <end position="573"/>
    </location>
</feature>
<evidence type="ECO:0000259" key="6">
    <source>
        <dbReference type="PROSITE" id="PS50110"/>
    </source>
</evidence>
<evidence type="ECO:0000259" key="8">
    <source>
        <dbReference type="PROSITE" id="PS50113"/>
    </source>
</evidence>
<feature type="domain" description="Response regulatory" evidence="6">
    <location>
        <begin position="622"/>
        <end position="738"/>
    </location>
</feature>
<dbReference type="Gene3D" id="3.30.565.10">
    <property type="entry name" value="Histidine kinase-like ATPase, C-terminal domain"/>
    <property type="match status" value="2"/>
</dbReference>
<dbReference type="SMART" id="SM00091">
    <property type="entry name" value="PAS"/>
    <property type="match status" value="1"/>
</dbReference>
<dbReference type="InterPro" id="IPR013655">
    <property type="entry name" value="PAS_fold_3"/>
</dbReference>
<sequence length="1298" mass="141615">MTTLSAGDLAALPPIHPLAFMQGGGAVGAQMRALDWSATPLGPAAQWPQSLKTAVGILVPCGFPMQLWWGPQLTMLYNDEFTQILGDKHPWALGSPVEQVWSDVWPVTGPMAQHVLAGGDAVQGRDLQLVMTRFGYAEETFFSFSYSPVRDDSGAIAGIIVPVIETTFKVLAERRLRALRDLGALPDIRDSASVIDVAMKVLAAHPLDVPFAACYQIDEHQVATRVGLAGLDSDSPLAPPRFRLDANAPWPAAEALQLVTGLAFKQVIARFGEHALAPWFAPIEQTMVLPLRLEGWQGVLVCGVSPRRALDADYRTWFDLIAGQFGNALNHALSHEQAQQRADRLAELDHAKTVFFSNISHEFRTPLTLIQAAVNELAALPQAEQATEPLDMLVRNQQRLLKLVNNLLDFSRIEGGHLNVQREAVDLARFTAELAESFRSLMEQGGLILLVDCPPLDQPVWIDRGLWETIVLNLLSNAFKFTLAGTVSVRLHVDGAGIKLQVADTGVGIALDQQTLLFQRFQRLEGRGGRSFEGSGIGLSMVHELVQLLEGQIDVVSQPGVGTTFNVHMPWGAASEAPPPRTEVANVQARRAYVDEAAQWLDQGMLEAEPEPTLTGAAGADLILVVDDNLDFRRWLVRLLASSGYTVMAASNGAEALRIARATPPRLVLSDVMMPDMDGFALMAAMRAEPALALAPFLLLSAQAGEEARADGLLKGADDYLVKPFSAQQLLIRVRGKLLQAYARHGAAEALRQSEQRFREVADAAPVMIWVSDEAGLRTWCNRPWLAFTGRTLIQEVGHGWAEGVHPDDVSRCLAVYARAIKQREPFRMDYRLKRADGEYRVIEDHGVPHITGDDRFVGFIGSCVDVTRTRMSEEAQRRLNETLEVRVQARTEELAASYRSLLTQIQERERVETTLRQMQRLEAVGQLTAGFAHDFNNLLTVVLANARLLDRVITEDPGKRRVEMIRTAAERGARLVAQLLAFARRQKLEPHVVNLNETLAGMADLLQSTLGGMNQLELAFSDDLAPALVDITQLELVVLNLAINARDAMPNGGALRISTNNVSINTDFSAQMALAVGEYVRLAVSDTGTGMPPEVVARAFEPFFTTKEVGKGSGLGLAQVYGFARQSGGTVTIDTSPGRGTTVSVFLPATLQAESGDRAINVLPGSGANLTGQQRVLVVDDDEDVRESTVAVLQDQGYTVVQTGDCTVALELIATNDDIDVLVADFAMPVMNGAELARRARILQPDLPVLFVTGYADQVLLADFSADQIIQKPFQPQDLAARISRLLGHHRARLASR</sequence>
<dbReference type="RefSeq" id="WP_083459509.1">
    <property type="nucleotide sequence ID" value="NZ_LAQT01000038.1"/>
</dbReference>
<dbReference type="PROSITE" id="PS50110">
    <property type="entry name" value="RESPONSE_REGULATORY"/>
    <property type="match status" value="2"/>
</dbReference>
<accession>A0A0N0XHG3</accession>
<dbReference type="SUPFAM" id="SSF55874">
    <property type="entry name" value="ATPase domain of HSP90 chaperone/DNA topoisomerase II/histidine kinase"/>
    <property type="match status" value="2"/>
</dbReference>
<dbReference type="Gene3D" id="1.10.287.130">
    <property type="match status" value="2"/>
</dbReference>
<evidence type="ECO:0000256" key="1">
    <source>
        <dbReference type="ARBA" id="ARBA00000085"/>
    </source>
</evidence>
<comment type="catalytic activity">
    <reaction evidence="1">
        <text>ATP + protein L-histidine = ADP + protein N-phospho-L-histidine.</text>
        <dbReference type="EC" id="2.7.13.3"/>
    </reaction>
</comment>
<dbReference type="InterPro" id="IPR036890">
    <property type="entry name" value="HATPase_C_sf"/>
</dbReference>
<dbReference type="SUPFAM" id="SSF52172">
    <property type="entry name" value="CheY-like"/>
    <property type="match status" value="2"/>
</dbReference>
<keyword evidence="9" id="KW-0808">Transferase</keyword>
<feature type="domain" description="PAS" evidence="7">
    <location>
        <begin position="754"/>
        <end position="824"/>
    </location>
</feature>
<reference evidence="9 10" key="1">
    <citation type="submission" date="2015-07" db="EMBL/GenBank/DDBJ databases">
        <title>Draft genome sequence of the Amantichitinum ursilacus IGB-41, a new chitin-degrading bacterium.</title>
        <authorList>
            <person name="Kirstahler P."/>
            <person name="Guenther M."/>
            <person name="Grumaz C."/>
            <person name="Rupp S."/>
            <person name="Zibek S."/>
            <person name="Sohn K."/>
        </authorList>
    </citation>
    <scope>NUCLEOTIDE SEQUENCE [LARGE SCALE GENOMIC DNA]</scope>
    <source>
        <strain evidence="9 10">IGB-41</strain>
    </source>
</reference>
<dbReference type="Pfam" id="PF00072">
    <property type="entry name" value="Response_reg"/>
    <property type="match status" value="2"/>
</dbReference>
<dbReference type="FunFam" id="1.10.287.130:FF:000045">
    <property type="entry name" value="Two-component system sensor histidine kinase/response regulator"/>
    <property type="match status" value="1"/>
</dbReference>
<comment type="caution">
    <text evidence="9">The sequence shown here is derived from an EMBL/GenBank/DDBJ whole genome shotgun (WGS) entry which is preliminary data.</text>
</comment>
<dbReference type="PROSITE" id="PS50113">
    <property type="entry name" value="PAC"/>
    <property type="match status" value="1"/>
</dbReference>
<dbReference type="PANTHER" id="PTHR43547">
    <property type="entry name" value="TWO-COMPONENT HISTIDINE KINASE"/>
    <property type="match status" value="1"/>
</dbReference>
<dbReference type="SUPFAM" id="SSF55785">
    <property type="entry name" value="PYP-like sensor domain (PAS domain)"/>
    <property type="match status" value="2"/>
</dbReference>
<dbReference type="InterPro" id="IPR005467">
    <property type="entry name" value="His_kinase_dom"/>
</dbReference>
<dbReference type="SMART" id="SM00448">
    <property type="entry name" value="REC"/>
    <property type="match status" value="2"/>
</dbReference>
<dbReference type="EC" id="2.7.13.3" evidence="2"/>
<dbReference type="InterPro" id="IPR036097">
    <property type="entry name" value="HisK_dim/P_sf"/>
</dbReference>
<gene>
    <name evidence="9" type="primary">tmoS</name>
    <name evidence="9" type="ORF">WG78_21220</name>
</gene>
<dbReference type="GO" id="GO:0000155">
    <property type="term" value="F:phosphorelay sensor kinase activity"/>
    <property type="evidence" value="ECO:0007669"/>
    <property type="project" value="InterPro"/>
</dbReference>
<dbReference type="PROSITE" id="PS50109">
    <property type="entry name" value="HIS_KIN"/>
    <property type="match status" value="2"/>
</dbReference>
<keyword evidence="10" id="KW-1185">Reference proteome</keyword>
<dbReference type="FunFam" id="3.30.450.20:FF:000099">
    <property type="entry name" value="Sensory box sensor histidine kinase"/>
    <property type="match status" value="1"/>
</dbReference>
<dbReference type="Gene3D" id="3.30.450.20">
    <property type="entry name" value="PAS domain"/>
    <property type="match status" value="2"/>
</dbReference>
<feature type="domain" description="PAC" evidence="8">
    <location>
        <begin position="827"/>
        <end position="879"/>
    </location>
</feature>
<dbReference type="SUPFAM" id="SSF55781">
    <property type="entry name" value="GAF domain-like"/>
    <property type="match status" value="1"/>
</dbReference>
<dbReference type="OrthoDB" id="224978at2"/>
<dbReference type="SMART" id="SM00086">
    <property type="entry name" value="PAC"/>
    <property type="match status" value="1"/>
</dbReference>
<proteinExistence type="predicted"/>
<evidence type="ECO:0000259" key="7">
    <source>
        <dbReference type="PROSITE" id="PS50112"/>
    </source>
</evidence>
<dbReference type="PANTHER" id="PTHR43547:SF2">
    <property type="entry name" value="HYBRID SIGNAL TRANSDUCTION HISTIDINE KINASE C"/>
    <property type="match status" value="1"/>
</dbReference>
<evidence type="ECO:0000313" key="10">
    <source>
        <dbReference type="Proteomes" id="UP000037939"/>
    </source>
</evidence>
<dbReference type="InterPro" id="IPR035965">
    <property type="entry name" value="PAS-like_dom_sf"/>
</dbReference>
<evidence type="ECO:0000256" key="2">
    <source>
        <dbReference type="ARBA" id="ARBA00012438"/>
    </source>
</evidence>
<organism evidence="9 10">
    <name type="scientific">Amantichitinum ursilacus</name>
    <dbReference type="NCBI Taxonomy" id="857265"/>
    <lineage>
        <taxon>Bacteria</taxon>
        <taxon>Pseudomonadati</taxon>
        <taxon>Pseudomonadota</taxon>
        <taxon>Betaproteobacteria</taxon>
        <taxon>Neisseriales</taxon>
        <taxon>Chitinibacteraceae</taxon>
        <taxon>Amantichitinum</taxon>
    </lineage>
</organism>
<name>A0A0N0XHG3_9NEIS</name>
<dbReference type="Gene3D" id="3.40.50.2300">
    <property type="match status" value="2"/>
</dbReference>
<evidence type="ECO:0000256" key="4">
    <source>
        <dbReference type="PROSITE-ProRule" id="PRU00169"/>
    </source>
</evidence>
<dbReference type="InterPro" id="IPR003594">
    <property type="entry name" value="HATPase_dom"/>
</dbReference>
<dbReference type="PROSITE" id="PS50112">
    <property type="entry name" value="PAS"/>
    <property type="match status" value="1"/>
</dbReference>
<keyword evidence="3 4" id="KW-0597">Phosphoprotein</keyword>
<dbReference type="InterPro" id="IPR000700">
    <property type="entry name" value="PAS-assoc_C"/>
</dbReference>
<feature type="domain" description="Response regulatory" evidence="6">
    <location>
        <begin position="1176"/>
        <end position="1288"/>
    </location>
</feature>
<feature type="modified residue" description="4-aspartylphosphate" evidence="4">
    <location>
        <position position="1226"/>
    </location>
</feature>
<dbReference type="STRING" id="857265.WG78_21220"/>
<feature type="domain" description="Histidine kinase" evidence="5">
    <location>
        <begin position="931"/>
        <end position="1152"/>
    </location>
</feature>
<protein>
    <recommendedName>
        <fullName evidence="2">histidine kinase</fullName>
        <ecNumber evidence="2">2.7.13.3</ecNumber>
    </recommendedName>
</protein>
<dbReference type="NCBIfam" id="TIGR00229">
    <property type="entry name" value="sensory_box"/>
    <property type="match status" value="1"/>
</dbReference>
<dbReference type="EMBL" id="LAQT01000038">
    <property type="protein sequence ID" value="KPC49082.1"/>
    <property type="molecule type" value="Genomic_DNA"/>
</dbReference>
<feature type="modified residue" description="4-aspartylphosphate" evidence="4">
    <location>
        <position position="671"/>
    </location>
</feature>
<dbReference type="SMART" id="SM00387">
    <property type="entry name" value="HATPase_c"/>
    <property type="match status" value="2"/>
</dbReference>
<evidence type="ECO:0000259" key="5">
    <source>
        <dbReference type="PROSITE" id="PS50109"/>
    </source>
</evidence>